<accession>A0A6J3MIZ5</accession>
<feature type="compositionally biased region" description="Low complexity" evidence="1">
    <location>
        <begin position="83"/>
        <end position="94"/>
    </location>
</feature>
<dbReference type="GeneID" id="54358444"/>
<sequence>MRTAVIILHTPPSVTHMSACLSACLPKRDFLYLSSFFLDLFYCVAYFTPPSTTNSTSTTHITSNQDRSCRYYIDNPRSSPCQPTNTTRTSPSSPKLATDAKSYSLSHFSSQTHNVLASTRHSHSSVSSECWPHIPTPITIQTHRLRTCSSGHNIYGFYNFACQSTTQARSLHRFGTTREYVTRPADSIQFLYAGLSIRHPFNDHAPIHFGPRLLQFFGRHQCRPSVLS</sequence>
<reference evidence="3" key="1">
    <citation type="submission" date="2020-01" db="EMBL/GenBank/DDBJ databases">
        <authorList>
            <consortium name="DOE Joint Genome Institute"/>
            <person name="Haridas S."/>
            <person name="Albert R."/>
            <person name="Binder M."/>
            <person name="Bloem J."/>
            <person name="Labutti K."/>
            <person name="Salamov A."/>
            <person name="Andreopoulos B."/>
            <person name="Baker S.E."/>
            <person name="Barry K."/>
            <person name="Bills G."/>
            <person name="Bluhm B.H."/>
            <person name="Cannon C."/>
            <person name="Castanera R."/>
            <person name="Culley D.E."/>
            <person name="Daum C."/>
            <person name="Ezra D."/>
            <person name="Gonzalez J.B."/>
            <person name="Henrissat B."/>
            <person name="Kuo A."/>
            <person name="Liang C."/>
            <person name="Lipzen A."/>
            <person name="Lutzoni F."/>
            <person name="Magnuson J."/>
            <person name="Mondo S."/>
            <person name="Nolan M."/>
            <person name="Ohm R."/>
            <person name="Pangilinan J."/>
            <person name="Park H.-J."/>
            <person name="Ramirez L."/>
            <person name="Alfaro M."/>
            <person name="Sun H."/>
            <person name="Tritt A."/>
            <person name="Yoshinaga Y."/>
            <person name="Zwiers L.-H."/>
            <person name="Turgeon B.G."/>
            <person name="Goodwin S.B."/>
            <person name="Spatafora J.W."/>
            <person name="Crous P.W."/>
            <person name="Grigoriev I.V."/>
        </authorList>
    </citation>
    <scope>NUCLEOTIDE SEQUENCE</scope>
    <source>
        <strain evidence="3">CBS 342.82</strain>
    </source>
</reference>
<reference evidence="3" key="2">
    <citation type="submission" date="2020-04" db="EMBL/GenBank/DDBJ databases">
        <authorList>
            <consortium name="NCBI Genome Project"/>
        </authorList>
    </citation>
    <scope>NUCLEOTIDE SEQUENCE</scope>
    <source>
        <strain evidence="3">CBS 342.82</strain>
    </source>
</reference>
<keyword evidence="2" id="KW-1185">Reference proteome</keyword>
<gene>
    <name evidence="3" type="ORF">K489DRAFT_30959</name>
</gene>
<evidence type="ECO:0000256" key="1">
    <source>
        <dbReference type="SAM" id="MobiDB-lite"/>
    </source>
</evidence>
<proteinExistence type="predicted"/>
<organism evidence="3">
    <name type="scientific">Dissoconium aciculare CBS 342.82</name>
    <dbReference type="NCBI Taxonomy" id="1314786"/>
    <lineage>
        <taxon>Eukaryota</taxon>
        <taxon>Fungi</taxon>
        <taxon>Dikarya</taxon>
        <taxon>Ascomycota</taxon>
        <taxon>Pezizomycotina</taxon>
        <taxon>Dothideomycetes</taxon>
        <taxon>Dothideomycetidae</taxon>
        <taxon>Mycosphaerellales</taxon>
        <taxon>Dissoconiaceae</taxon>
        <taxon>Dissoconium</taxon>
    </lineage>
</organism>
<evidence type="ECO:0000313" key="2">
    <source>
        <dbReference type="Proteomes" id="UP000504637"/>
    </source>
</evidence>
<reference evidence="3" key="3">
    <citation type="submission" date="2025-08" db="UniProtKB">
        <authorList>
            <consortium name="RefSeq"/>
        </authorList>
    </citation>
    <scope>IDENTIFICATION</scope>
    <source>
        <strain evidence="3">CBS 342.82</strain>
    </source>
</reference>
<protein>
    <submittedName>
        <fullName evidence="3">Uncharacterized protein</fullName>
    </submittedName>
</protein>
<evidence type="ECO:0000313" key="3">
    <source>
        <dbReference type="RefSeq" id="XP_033464919.1"/>
    </source>
</evidence>
<dbReference type="Proteomes" id="UP000504637">
    <property type="component" value="Unplaced"/>
</dbReference>
<name>A0A6J3MIZ5_9PEZI</name>
<dbReference type="AlphaFoldDB" id="A0A6J3MIZ5"/>
<dbReference type="RefSeq" id="XP_033464919.1">
    <property type="nucleotide sequence ID" value="XM_033600644.1"/>
</dbReference>
<feature type="region of interest" description="Disordered" evidence="1">
    <location>
        <begin position="75"/>
        <end position="98"/>
    </location>
</feature>